<evidence type="ECO:0000256" key="1">
    <source>
        <dbReference type="SAM" id="Coils"/>
    </source>
</evidence>
<keyword evidence="2" id="KW-0472">Membrane</keyword>
<evidence type="ECO:0000313" key="5">
    <source>
        <dbReference type="Proteomes" id="UP000192939"/>
    </source>
</evidence>
<dbReference type="InterPro" id="IPR029787">
    <property type="entry name" value="Nucleotide_cyclase"/>
</dbReference>
<feature type="transmembrane region" description="Helical" evidence="2">
    <location>
        <begin position="203"/>
        <end position="219"/>
    </location>
</feature>
<feature type="transmembrane region" description="Helical" evidence="2">
    <location>
        <begin position="164"/>
        <end position="183"/>
    </location>
</feature>
<dbReference type="PANTHER" id="PTHR45138:SF9">
    <property type="entry name" value="DIGUANYLATE CYCLASE DGCM-RELATED"/>
    <property type="match status" value="1"/>
</dbReference>
<feature type="transmembrane region" description="Helical" evidence="2">
    <location>
        <begin position="53"/>
        <end position="74"/>
    </location>
</feature>
<protein>
    <submittedName>
        <fullName evidence="4">Diguanylate cyclase (GGDEF) domain-containing protein</fullName>
    </submittedName>
</protein>
<feature type="transmembrane region" description="Helical" evidence="2">
    <location>
        <begin position="24"/>
        <end position="47"/>
    </location>
</feature>
<dbReference type="NCBIfam" id="TIGR00254">
    <property type="entry name" value="GGDEF"/>
    <property type="match status" value="1"/>
</dbReference>
<evidence type="ECO:0000259" key="3">
    <source>
        <dbReference type="PROSITE" id="PS50887"/>
    </source>
</evidence>
<feature type="transmembrane region" description="Helical" evidence="2">
    <location>
        <begin position="81"/>
        <end position="104"/>
    </location>
</feature>
<dbReference type="InterPro" id="IPR000160">
    <property type="entry name" value="GGDEF_dom"/>
</dbReference>
<feature type="transmembrane region" description="Helical" evidence="2">
    <location>
        <begin position="231"/>
        <end position="250"/>
    </location>
</feature>
<gene>
    <name evidence="4" type="ORF">SAMN02744124_04223</name>
</gene>
<feature type="transmembrane region" description="Helical" evidence="2">
    <location>
        <begin position="124"/>
        <end position="144"/>
    </location>
</feature>
<comment type="caution">
    <text evidence="4">The sequence shown here is derived from an EMBL/GenBank/DDBJ whole genome shotgun (WGS) entry which is preliminary data.</text>
</comment>
<evidence type="ECO:0000256" key="2">
    <source>
        <dbReference type="SAM" id="Phobius"/>
    </source>
</evidence>
<feature type="coiled-coil region" evidence="1">
    <location>
        <begin position="287"/>
        <end position="314"/>
    </location>
</feature>
<dbReference type="EMBL" id="FXAE01000072">
    <property type="protein sequence ID" value="SMF65611.1"/>
    <property type="molecule type" value="Genomic_DNA"/>
</dbReference>
<name>A0ABY1M362_9BACL</name>
<feature type="transmembrane region" description="Helical" evidence="2">
    <location>
        <begin position="256"/>
        <end position="277"/>
    </location>
</feature>
<feature type="domain" description="GGDEF" evidence="3">
    <location>
        <begin position="342"/>
        <end position="479"/>
    </location>
</feature>
<dbReference type="PROSITE" id="PS50887">
    <property type="entry name" value="GGDEF"/>
    <property type="match status" value="1"/>
</dbReference>
<dbReference type="RefSeq" id="WP_085279833.1">
    <property type="nucleotide sequence ID" value="NZ_FXAE01000072.1"/>
</dbReference>
<keyword evidence="5" id="KW-1185">Reference proteome</keyword>
<keyword evidence="2" id="KW-0812">Transmembrane</keyword>
<dbReference type="Gene3D" id="3.30.70.270">
    <property type="match status" value="1"/>
</dbReference>
<keyword evidence="1" id="KW-0175">Coiled coil</keyword>
<dbReference type="Pfam" id="PF17158">
    <property type="entry name" value="MASE4"/>
    <property type="match status" value="1"/>
</dbReference>
<dbReference type="SMART" id="SM00267">
    <property type="entry name" value="GGDEF"/>
    <property type="match status" value="1"/>
</dbReference>
<dbReference type="SUPFAM" id="SSF55073">
    <property type="entry name" value="Nucleotide cyclase"/>
    <property type="match status" value="1"/>
</dbReference>
<dbReference type="Pfam" id="PF00990">
    <property type="entry name" value="GGDEF"/>
    <property type="match status" value="1"/>
</dbReference>
<accession>A0ABY1M362</accession>
<dbReference type="Proteomes" id="UP000192939">
    <property type="component" value="Unassembled WGS sequence"/>
</dbReference>
<evidence type="ECO:0000313" key="4">
    <source>
        <dbReference type="EMBL" id="SMF65611.1"/>
    </source>
</evidence>
<dbReference type="CDD" id="cd01949">
    <property type="entry name" value="GGDEF"/>
    <property type="match status" value="1"/>
</dbReference>
<dbReference type="InterPro" id="IPR043128">
    <property type="entry name" value="Rev_trsase/Diguanyl_cyclase"/>
</dbReference>
<keyword evidence="2" id="KW-1133">Transmembrane helix</keyword>
<proteinExistence type="predicted"/>
<reference evidence="4 5" key="1">
    <citation type="submission" date="2017-04" db="EMBL/GenBank/DDBJ databases">
        <authorList>
            <person name="Varghese N."/>
            <person name="Submissions S."/>
        </authorList>
    </citation>
    <scope>NUCLEOTIDE SEQUENCE [LARGE SCALE GENOMIC DNA]</scope>
    <source>
        <strain evidence="4 5">J12</strain>
    </source>
</reference>
<organism evidence="4 5">
    <name type="scientific">Paenibacillus barengoltzii J12</name>
    <dbReference type="NCBI Taxonomy" id="935846"/>
    <lineage>
        <taxon>Bacteria</taxon>
        <taxon>Bacillati</taxon>
        <taxon>Bacillota</taxon>
        <taxon>Bacilli</taxon>
        <taxon>Bacillales</taxon>
        <taxon>Paenibacillaceae</taxon>
        <taxon>Paenibacillus</taxon>
    </lineage>
</organism>
<sequence length="481" mass="54825">MKRVKYKVAPQVFDIPYSPRQRKWAIILSVFITVVSLITLPFGMIELPHKDQYLSAIVGCIIFGNLLTAITMYSQYRASGLPALLVIFCTYLFGCFMSLLYVLTFPSLFINIADVEAIKEQTAGWVWVMWHVGITLGIWGYAFVGRKWSAPLKSKKQIVRSGTAGIVITLFLVFFSYKASMLAVQRLPDFFYNNDLWQLKNSMIGPILWALNMYALLVLRVRVKRQSVLHLWLSVAMLALLMEVTLELWAGMRFTLGWYMAKINSLISATIVLCAIVNEVNRLFIRLSEQHRQLIESEEQLEVANEQLLRLTNLDGLTEIPNRRRLDEILDRELQTPEERSNALSLLMIDIDYFKDYNDYYGHQAGDQVLKKVAQTIYAAAKRERGFAARYGGEEFVVILAGHHAQQTLELAERLRGEVAALAIEHHRSKVDNYVTISMGGYSLRPHEPMTSEELIRHADDCLYQAKAAGRNRAIVKGGCS</sequence>
<dbReference type="InterPro" id="IPR033424">
    <property type="entry name" value="MASE4"/>
</dbReference>
<dbReference type="InterPro" id="IPR050469">
    <property type="entry name" value="Diguanylate_Cyclase"/>
</dbReference>
<dbReference type="PANTHER" id="PTHR45138">
    <property type="entry name" value="REGULATORY COMPONENTS OF SENSORY TRANSDUCTION SYSTEM"/>
    <property type="match status" value="1"/>
</dbReference>